<keyword evidence="2" id="KW-1185">Reference proteome</keyword>
<organism evidence="1 2">
    <name type="scientific">Thelephora ganbajun</name>
    <name type="common">Ganba fungus</name>
    <dbReference type="NCBI Taxonomy" id="370292"/>
    <lineage>
        <taxon>Eukaryota</taxon>
        <taxon>Fungi</taxon>
        <taxon>Dikarya</taxon>
        <taxon>Basidiomycota</taxon>
        <taxon>Agaricomycotina</taxon>
        <taxon>Agaricomycetes</taxon>
        <taxon>Thelephorales</taxon>
        <taxon>Thelephoraceae</taxon>
        <taxon>Thelephora</taxon>
    </lineage>
</organism>
<comment type="caution">
    <text evidence="1">The sequence shown here is derived from an EMBL/GenBank/DDBJ whole genome shotgun (WGS) entry which is preliminary data.</text>
</comment>
<proteinExistence type="predicted"/>
<feature type="non-terminal residue" evidence="1">
    <location>
        <position position="1"/>
    </location>
</feature>
<accession>A0ACB6ZRN2</accession>
<reference evidence="1" key="2">
    <citation type="journal article" date="2020" name="Nat. Commun.">
        <title>Large-scale genome sequencing of mycorrhizal fungi provides insights into the early evolution of symbiotic traits.</title>
        <authorList>
            <person name="Miyauchi S."/>
            <person name="Kiss E."/>
            <person name="Kuo A."/>
            <person name="Drula E."/>
            <person name="Kohler A."/>
            <person name="Sanchez-Garcia M."/>
            <person name="Morin E."/>
            <person name="Andreopoulos B."/>
            <person name="Barry K.W."/>
            <person name="Bonito G."/>
            <person name="Buee M."/>
            <person name="Carver A."/>
            <person name="Chen C."/>
            <person name="Cichocki N."/>
            <person name="Clum A."/>
            <person name="Culley D."/>
            <person name="Crous P.W."/>
            <person name="Fauchery L."/>
            <person name="Girlanda M."/>
            <person name="Hayes R.D."/>
            <person name="Keri Z."/>
            <person name="LaButti K."/>
            <person name="Lipzen A."/>
            <person name="Lombard V."/>
            <person name="Magnuson J."/>
            <person name="Maillard F."/>
            <person name="Murat C."/>
            <person name="Nolan M."/>
            <person name="Ohm R.A."/>
            <person name="Pangilinan J."/>
            <person name="Pereira M.F."/>
            <person name="Perotto S."/>
            <person name="Peter M."/>
            <person name="Pfister S."/>
            <person name="Riley R."/>
            <person name="Sitrit Y."/>
            <person name="Stielow J.B."/>
            <person name="Szollosi G."/>
            <person name="Zifcakova L."/>
            <person name="Stursova M."/>
            <person name="Spatafora J.W."/>
            <person name="Tedersoo L."/>
            <person name="Vaario L.M."/>
            <person name="Yamada A."/>
            <person name="Yan M."/>
            <person name="Wang P."/>
            <person name="Xu J."/>
            <person name="Bruns T."/>
            <person name="Baldrian P."/>
            <person name="Vilgalys R."/>
            <person name="Dunand C."/>
            <person name="Henrissat B."/>
            <person name="Grigoriev I.V."/>
            <person name="Hibbett D."/>
            <person name="Nagy L.G."/>
            <person name="Martin F.M."/>
        </authorList>
    </citation>
    <scope>NUCLEOTIDE SEQUENCE</scope>
    <source>
        <strain evidence="1">P2</strain>
    </source>
</reference>
<name>A0ACB6ZRN2_THEGA</name>
<protein>
    <submittedName>
        <fullName evidence="1">Uncharacterized protein</fullName>
    </submittedName>
</protein>
<sequence>VLSVYDIKLVKVPLLSKHFIEDKAIVAASWIGFLDFVSVISPQSRDLPSMPSTFEHPRFPAVAI</sequence>
<dbReference type="EMBL" id="MU117968">
    <property type="protein sequence ID" value="KAF9652505.1"/>
    <property type="molecule type" value="Genomic_DNA"/>
</dbReference>
<evidence type="ECO:0000313" key="2">
    <source>
        <dbReference type="Proteomes" id="UP000886501"/>
    </source>
</evidence>
<evidence type="ECO:0000313" key="1">
    <source>
        <dbReference type="EMBL" id="KAF9652505.1"/>
    </source>
</evidence>
<dbReference type="Proteomes" id="UP000886501">
    <property type="component" value="Unassembled WGS sequence"/>
</dbReference>
<gene>
    <name evidence="1" type="ORF">BDM02DRAFT_3109044</name>
</gene>
<reference evidence="1" key="1">
    <citation type="submission" date="2019-10" db="EMBL/GenBank/DDBJ databases">
        <authorList>
            <consortium name="DOE Joint Genome Institute"/>
            <person name="Kuo A."/>
            <person name="Miyauchi S."/>
            <person name="Kiss E."/>
            <person name="Drula E."/>
            <person name="Kohler A."/>
            <person name="Sanchez-Garcia M."/>
            <person name="Andreopoulos B."/>
            <person name="Barry K.W."/>
            <person name="Bonito G."/>
            <person name="Buee M."/>
            <person name="Carver A."/>
            <person name="Chen C."/>
            <person name="Cichocki N."/>
            <person name="Clum A."/>
            <person name="Culley D."/>
            <person name="Crous P.W."/>
            <person name="Fauchery L."/>
            <person name="Girlanda M."/>
            <person name="Hayes R."/>
            <person name="Keri Z."/>
            <person name="Labutti K."/>
            <person name="Lipzen A."/>
            <person name="Lombard V."/>
            <person name="Magnuson J."/>
            <person name="Maillard F."/>
            <person name="Morin E."/>
            <person name="Murat C."/>
            <person name="Nolan M."/>
            <person name="Ohm R."/>
            <person name="Pangilinan J."/>
            <person name="Pereira M."/>
            <person name="Perotto S."/>
            <person name="Peter M."/>
            <person name="Riley R."/>
            <person name="Sitrit Y."/>
            <person name="Stielow B."/>
            <person name="Szollosi G."/>
            <person name="Zifcakova L."/>
            <person name="Stursova M."/>
            <person name="Spatafora J.W."/>
            <person name="Tedersoo L."/>
            <person name="Vaario L.-M."/>
            <person name="Yamada A."/>
            <person name="Yan M."/>
            <person name="Wang P."/>
            <person name="Xu J."/>
            <person name="Bruns T."/>
            <person name="Baldrian P."/>
            <person name="Vilgalys R."/>
            <person name="Henrissat B."/>
            <person name="Grigoriev I.V."/>
            <person name="Hibbett D."/>
            <person name="Nagy L.G."/>
            <person name="Martin F.M."/>
        </authorList>
    </citation>
    <scope>NUCLEOTIDE SEQUENCE</scope>
    <source>
        <strain evidence="1">P2</strain>
    </source>
</reference>